<dbReference type="InterPro" id="IPR014729">
    <property type="entry name" value="Rossmann-like_a/b/a_fold"/>
</dbReference>
<organism evidence="3 4">
    <name type="scientific">Kocuria tytonicola</name>
    <dbReference type="NCBI Taxonomy" id="2055946"/>
    <lineage>
        <taxon>Bacteria</taxon>
        <taxon>Bacillati</taxon>
        <taxon>Actinomycetota</taxon>
        <taxon>Actinomycetes</taxon>
        <taxon>Micrococcales</taxon>
        <taxon>Micrococcaceae</taxon>
        <taxon>Kocuria</taxon>
    </lineage>
</organism>
<dbReference type="PRINTS" id="PR01438">
    <property type="entry name" value="UNVRSLSTRESS"/>
</dbReference>
<protein>
    <submittedName>
        <fullName evidence="3">Universal stress protein</fullName>
    </submittedName>
</protein>
<dbReference type="InterPro" id="IPR006015">
    <property type="entry name" value="Universal_stress_UspA"/>
</dbReference>
<gene>
    <name evidence="3" type="ORF">EAE32_02090</name>
</gene>
<dbReference type="PANTHER" id="PTHR46553:SF3">
    <property type="entry name" value="ADENINE NUCLEOTIDE ALPHA HYDROLASES-LIKE SUPERFAMILY PROTEIN"/>
    <property type="match status" value="1"/>
</dbReference>
<evidence type="ECO:0000259" key="2">
    <source>
        <dbReference type="Pfam" id="PF00582"/>
    </source>
</evidence>
<proteinExistence type="inferred from homology"/>
<evidence type="ECO:0000313" key="4">
    <source>
        <dbReference type="Proteomes" id="UP000277871"/>
    </source>
</evidence>
<dbReference type="InterPro" id="IPR006016">
    <property type="entry name" value="UspA"/>
</dbReference>
<evidence type="ECO:0000256" key="1">
    <source>
        <dbReference type="ARBA" id="ARBA00008791"/>
    </source>
</evidence>
<dbReference type="EMBL" id="RDEX01000001">
    <property type="protein sequence ID" value="RLY94052.1"/>
    <property type="molecule type" value="Genomic_DNA"/>
</dbReference>
<sequence length="315" mass="32952">MSARESEIVVGVDGSEQSLGALHWAAREARRRDAPLHVVAAYTVPMVGGSTFDVGYAAFDDAAVNRAVQELVADARRRVAELDVEVLSTVEAGDPSGVLVELSRHAQLLVLGSSGRGGFLGRLLGSVSTAVPAHAHCPVGIIPLQWGIDYRVSENVGRHRAFVDGVTVGSDGSAHASSAMLWAADEAEQLGVPLHVVCAAPSETASYAWLPSPVDFDDLRGEVRAALEACVAWLRGHFPGLEITGELVDGAPIDTLVARSAQNQLVVTGTRGRGGFAGMLLGSTSQGVLHSCTGPAMIVPRFEDPRLGDRPDVAV</sequence>
<dbReference type="AlphaFoldDB" id="A0A3L9LC73"/>
<dbReference type="Gene3D" id="3.40.50.620">
    <property type="entry name" value="HUPs"/>
    <property type="match status" value="2"/>
</dbReference>
<feature type="domain" description="UspA" evidence="2">
    <location>
        <begin position="166"/>
        <end position="300"/>
    </location>
</feature>
<dbReference type="PANTHER" id="PTHR46553">
    <property type="entry name" value="ADENINE NUCLEOTIDE ALPHA HYDROLASES-LIKE SUPERFAMILY PROTEIN"/>
    <property type="match status" value="1"/>
</dbReference>
<dbReference type="RefSeq" id="WP_121864034.1">
    <property type="nucleotide sequence ID" value="NZ_RDEX01000001.1"/>
</dbReference>
<evidence type="ECO:0000313" key="3">
    <source>
        <dbReference type="EMBL" id="RLY94052.1"/>
    </source>
</evidence>
<comment type="caution">
    <text evidence="3">The sequence shown here is derived from an EMBL/GenBank/DDBJ whole genome shotgun (WGS) entry which is preliminary data.</text>
</comment>
<reference evidence="3 4" key="1">
    <citation type="submission" date="2018-10" db="EMBL/GenBank/DDBJ databases">
        <title>Kocuria tytonicola, new bacteria from the preen glands of American barn owls (Tyto furcata).</title>
        <authorList>
            <person name="Braun M.S."/>
            <person name="Wang E."/>
            <person name="Zimmermann S."/>
            <person name="Boutin S."/>
            <person name="Wagner H."/>
            <person name="Wink M."/>
        </authorList>
    </citation>
    <scope>NUCLEOTIDE SEQUENCE [LARGE SCALE GENOMIC DNA]</scope>
    <source>
        <strain evidence="3 4">473</strain>
    </source>
</reference>
<keyword evidence="4" id="KW-1185">Reference proteome</keyword>
<dbReference type="SUPFAM" id="SSF52402">
    <property type="entry name" value="Adenine nucleotide alpha hydrolases-like"/>
    <property type="match status" value="2"/>
</dbReference>
<dbReference type="Pfam" id="PF00582">
    <property type="entry name" value="Usp"/>
    <property type="match status" value="2"/>
</dbReference>
<accession>A0A3L9LC73</accession>
<dbReference type="Proteomes" id="UP000277871">
    <property type="component" value="Unassembled WGS sequence"/>
</dbReference>
<comment type="similarity">
    <text evidence="1">Belongs to the universal stress protein A family.</text>
</comment>
<feature type="domain" description="UspA" evidence="2">
    <location>
        <begin position="8"/>
        <end position="142"/>
    </location>
</feature>
<name>A0A3L9LC73_9MICC</name>